<gene>
    <name evidence="1" type="ORF">ACFFIZ_17535</name>
</gene>
<dbReference type="EMBL" id="JBHLWQ010000165">
    <property type="protein sequence ID" value="MFC0202059.1"/>
    <property type="molecule type" value="Genomic_DNA"/>
</dbReference>
<dbReference type="Proteomes" id="UP001589795">
    <property type="component" value="Unassembled WGS sequence"/>
</dbReference>
<keyword evidence="2" id="KW-1185">Reference proteome</keyword>
<organism evidence="1 2">
    <name type="scientific">Paracoccus rhizosphaerae</name>
    <dbReference type="NCBI Taxonomy" id="1133347"/>
    <lineage>
        <taxon>Bacteria</taxon>
        <taxon>Pseudomonadati</taxon>
        <taxon>Pseudomonadota</taxon>
        <taxon>Alphaproteobacteria</taxon>
        <taxon>Rhodobacterales</taxon>
        <taxon>Paracoccaceae</taxon>
        <taxon>Paracoccus</taxon>
    </lineage>
</organism>
<feature type="non-terminal residue" evidence="1">
    <location>
        <position position="135"/>
    </location>
</feature>
<evidence type="ECO:0000313" key="1">
    <source>
        <dbReference type="EMBL" id="MFC0202059.1"/>
    </source>
</evidence>
<proteinExistence type="predicted"/>
<evidence type="ECO:0000313" key="2">
    <source>
        <dbReference type="Proteomes" id="UP001589795"/>
    </source>
</evidence>
<dbReference type="RefSeq" id="WP_378927146.1">
    <property type="nucleotide sequence ID" value="NZ_JBHLWQ010000165.1"/>
</dbReference>
<accession>A0ABV6CMT4</accession>
<comment type="caution">
    <text evidence="1">The sequence shown here is derived from an EMBL/GenBank/DDBJ whole genome shotgun (WGS) entry which is preliminary data.</text>
</comment>
<sequence length="135" mass="14735">MARQDIREMDRSGCRWQATTRVAIPIIELASDLTGATDDQVLGELRNGVFDGVPGIFTDRHALRAAGIPVVDDEHGDLVKFDSVGRDSAGRPVVYAHITSMAASRCDFVEGLKFGVNYTALTKRTKSVLNNESVR</sequence>
<reference evidence="1 2" key="1">
    <citation type="submission" date="2024-09" db="EMBL/GenBank/DDBJ databases">
        <authorList>
            <person name="Sun Q."/>
            <person name="Mori K."/>
        </authorList>
    </citation>
    <scope>NUCLEOTIDE SEQUENCE [LARGE SCALE GENOMIC DNA]</scope>
    <source>
        <strain evidence="1 2">CCM 7904</strain>
    </source>
</reference>
<protein>
    <submittedName>
        <fullName evidence="1">Uncharacterized protein</fullName>
    </submittedName>
</protein>
<name>A0ABV6CMT4_9RHOB</name>